<evidence type="ECO:0000313" key="2">
    <source>
        <dbReference type="EMBL" id="TCK85467.1"/>
    </source>
</evidence>
<keyword evidence="3" id="KW-1185">Reference proteome</keyword>
<proteinExistence type="predicted"/>
<dbReference type="RefSeq" id="WP_132221688.1">
    <property type="nucleotide sequence ID" value="NZ_SMGO01000001.1"/>
</dbReference>
<dbReference type="Pfam" id="PF10091">
    <property type="entry name" value="Glycoamylase"/>
    <property type="match status" value="1"/>
</dbReference>
<dbReference type="InterPro" id="IPR019282">
    <property type="entry name" value="Glycoamylase-like_cons_dom"/>
</dbReference>
<dbReference type="EMBL" id="SMGO01000001">
    <property type="protein sequence ID" value="TCK85467.1"/>
    <property type="molecule type" value="Genomic_DNA"/>
</dbReference>
<dbReference type="Gene3D" id="1.50.10.140">
    <property type="match status" value="1"/>
</dbReference>
<comment type="caution">
    <text evidence="2">The sequence shown here is derived from an EMBL/GenBank/DDBJ whole genome shotgun (WGS) entry which is preliminary data.</text>
</comment>
<organism evidence="2 3">
    <name type="scientific">Albibacterium bauzanense</name>
    <dbReference type="NCBI Taxonomy" id="653929"/>
    <lineage>
        <taxon>Bacteria</taxon>
        <taxon>Pseudomonadati</taxon>
        <taxon>Bacteroidota</taxon>
        <taxon>Sphingobacteriia</taxon>
        <taxon>Sphingobacteriales</taxon>
        <taxon>Sphingobacteriaceae</taxon>
        <taxon>Albibacterium</taxon>
    </lineage>
</organism>
<evidence type="ECO:0000313" key="3">
    <source>
        <dbReference type="Proteomes" id="UP000294616"/>
    </source>
</evidence>
<name>A0A4R1M264_9SPHI</name>
<reference evidence="2 3" key="1">
    <citation type="submission" date="2019-03" db="EMBL/GenBank/DDBJ databases">
        <title>Genomic Encyclopedia of Archaeal and Bacterial Type Strains, Phase II (KMG-II): from individual species to whole genera.</title>
        <authorList>
            <person name="Goeker M."/>
        </authorList>
    </citation>
    <scope>NUCLEOTIDE SEQUENCE [LARGE SCALE GENOMIC DNA]</scope>
    <source>
        <strain evidence="2 3">DSM 22554</strain>
    </source>
</reference>
<feature type="domain" description="Glycoamylase-like" evidence="1">
    <location>
        <begin position="580"/>
        <end position="659"/>
    </location>
</feature>
<dbReference type="AlphaFoldDB" id="A0A4R1M264"/>
<dbReference type="Proteomes" id="UP000294616">
    <property type="component" value="Unassembled WGS sequence"/>
</dbReference>
<dbReference type="OrthoDB" id="5937621at2"/>
<dbReference type="Gene3D" id="2.60.40.10">
    <property type="entry name" value="Immunoglobulins"/>
    <property type="match status" value="1"/>
</dbReference>
<accession>A0A4R1M264</accession>
<sequence>MKQTITFYIVFFLSFLSVPISLMAETYPEVLFENSVLPSSYSGSKIQYQGDSWIKNLRGNLPVSDSIFFTPNNALSLNYISSAQGYWQADVFYPENYQASRNGVLILKLYVQSETTIDELPAFQIIQADSVMSQPMLLKDYLSNFKEDTWLSIEVPLNRIQGISNDHEIVAIRFLQQGADNKEHQLYIDQIEILPSRTPMNKLTSAAVIQNVIPFEKHVDISWRLPLTPSIRYIKIYRSENNKDFRPIAIRPIFATKYSDIVSEVGKTYYYKITWLDFQYRESPYSSVKETKTKLLSNEELLNMVQQANVEYFVDGSEFNSGMQQFKRSHGNAIVSSKLTGVGIMALISGVNQKMILRSVLVDRLSKISDFLTSAESIHGAFPALMDGRTGKGVFPNPHNPVIDLDGTSYLIQGLIVVKQYLNPKDATEAAIINKLTSIINAVEWKEFMKPETPFLFTNWSVDTNFEEATPLLGREALSAYLIAWASPAYNIPFNDSISITKNLSEETYYGLPLTIGAIDDSLDTLLTAFAVFDPRDKHDKTANYYKELQNLILIQYRRSLEEGSLPAGLGSNLIVDSLGWVNPSSIVSTYPLNPGFALRNLVEVYRNYPTLFWSEYGFRTINIKENKLSLNTQGIRFGTEAIMIENGKTNLIWKLFSQDQDIRRIVDALFDADSNGIN</sequence>
<protein>
    <recommendedName>
        <fullName evidence="1">Glycoamylase-like domain-containing protein</fullName>
    </recommendedName>
</protein>
<evidence type="ECO:0000259" key="1">
    <source>
        <dbReference type="Pfam" id="PF10091"/>
    </source>
</evidence>
<dbReference type="InterPro" id="IPR013783">
    <property type="entry name" value="Ig-like_fold"/>
</dbReference>
<gene>
    <name evidence="2" type="ORF">C8N28_0774</name>
</gene>